<dbReference type="RefSeq" id="XP_031569852.1">
    <property type="nucleotide sequence ID" value="XM_031713992.1"/>
</dbReference>
<proteinExistence type="predicted"/>
<keyword evidence="1" id="KW-0732">Signal</keyword>
<gene>
    <name evidence="3 4 5" type="primary">LOC116304286</name>
</gene>
<dbReference type="Proteomes" id="UP000515163">
    <property type="component" value="Unplaced"/>
</dbReference>
<sequence>MPRQFVRIAMMALLVSNCLSHPFRDLSAIKSKLEKRLLAEILKGPEDAKHVTESREVGQEEIDLEGECHDVADQHKCMFVMLNIHTCDAYYKKNCALSCGECYYKKK</sequence>
<dbReference type="KEGG" id="aten:116304286"/>
<name>A0A6P8ISI9_ACTTE</name>
<feature type="chain" id="PRO_5044653223" evidence="1">
    <location>
        <begin position="21"/>
        <end position="107"/>
    </location>
</feature>
<evidence type="ECO:0000313" key="5">
    <source>
        <dbReference type="RefSeq" id="XP_031569853.1"/>
    </source>
</evidence>
<accession>A0A6P8ISI9</accession>
<evidence type="ECO:0000313" key="4">
    <source>
        <dbReference type="RefSeq" id="XP_031569852.1"/>
    </source>
</evidence>
<keyword evidence="2" id="KW-1185">Reference proteome</keyword>
<dbReference type="RefSeq" id="XP_031569853.1">
    <property type="nucleotide sequence ID" value="XM_031713993.1"/>
</dbReference>
<dbReference type="OrthoDB" id="10447825at2759"/>
<organism evidence="2 4">
    <name type="scientific">Actinia tenebrosa</name>
    <name type="common">Australian red waratah sea anemone</name>
    <dbReference type="NCBI Taxonomy" id="6105"/>
    <lineage>
        <taxon>Eukaryota</taxon>
        <taxon>Metazoa</taxon>
        <taxon>Cnidaria</taxon>
        <taxon>Anthozoa</taxon>
        <taxon>Hexacorallia</taxon>
        <taxon>Actiniaria</taxon>
        <taxon>Actiniidae</taxon>
        <taxon>Actinia</taxon>
    </lineage>
</organism>
<dbReference type="GeneID" id="116304286"/>
<evidence type="ECO:0000256" key="1">
    <source>
        <dbReference type="SAM" id="SignalP"/>
    </source>
</evidence>
<dbReference type="AlphaFoldDB" id="A0A6P8ISI9"/>
<feature type="signal peptide" evidence="1">
    <location>
        <begin position="1"/>
        <end position="20"/>
    </location>
</feature>
<evidence type="ECO:0000313" key="2">
    <source>
        <dbReference type="Proteomes" id="UP000515163"/>
    </source>
</evidence>
<evidence type="ECO:0000313" key="3">
    <source>
        <dbReference type="RefSeq" id="XP_031569851.1"/>
    </source>
</evidence>
<dbReference type="RefSeq" id="XP_031569851.1">
    <property type="nucleotide sequence ID" value="XM_031713991.1"/>
</dbReference>
<protein>
    <submittedName>
        <fullName evidence="3 4">Uncharacterized protein LOC116304286</fullName>
    </submittedName>
</protein>
<reference evidence="3 4" key="1">
    <citation type="submission" date="2025-04" db="UniProtKB">
        <authorList>
            <consortium name="RefSeq"/>
        </authorList>
    </citation>
    <scope>IDENTIFICATION</scope>
    <source>
        <tissue evidence="3 4">Tentacle</tissue>
    </source>
</reference>